<geneLocation type="plasmid" evidence="1">
    <name>pBMB0558</name>
</geneLocation>
<dbReference type="EMBL" id="HM037272">
    <property type="protein sequence ID" value="ADU03140.1"/>
    <property type="molecule type" value="Genomic_DNA"/>
</dbReference>
<evidence type="ECO:0000313" key="1">
    <source>
        <dbReference type="EMBL" id="ADU03140.1"/>
    </source>
</evidence>
<proteinExistence type="predicted"/>
<reference evidence="1" key="1">
    <citation type="journal article" date="2010" name="J. Biol. Chem.">
        <title>Genome-wide Screening Reveals the Genetic Determinants of an Antibiotic Insecticide in Bacillus thuringiensis.</title>
        <authorList>
            <person name="Liu X.Y."/>
            <person name="Ruan L.F."/>
            <person name="Hu Z.F."/>
            <person name="Peng D.H."/>
            <person name="Cao S.Y."/>
            <person name="Yu Z.N."/>
            <person name="Liu Y."/>
            <person name="Zheng J.S."/>
            <person name="Sun M."/>
        </authorList>
    </citation>
    <scope>NUCLEOTIDE SEQUENCE</scope>
    <source>
        <strain evidence="1">CT-43</strain>
        <plasmid evidence="1">pBMB0558</plasmid>
    </source>
</reference>
<dbReference type="CDD" id="cd01127">
    <property type="entry name" value="TrwB_TraG_TraD_VirD4"/>
    <property type="match status" value="1"/>
</dbReference>
<dbReference type="Gene3D" id="3.40.50.300">
    <property type="entry name" value="P-loop containing nucleotide triphosphate hydrolases"/>
    <property type="match status" value="1"/>
</dbReference>
<sequence length="106" mass="11959">MEILTPLCLGLGVIFFYHNKSARHLKKQYRDRTTPHKKKILPPCGWGARVFISCRSTLESPGTELEFVIGISGSGKSTYLFADMMRKWQFGRRVIAIDPKGGATRS</sequence>
<dbReference type="InterPro" id="IPR027417">
    <property type="entry name" value="P-loop_NTPase"/>
</dbReference>
<protein>
    <submittedName>
        <fullName evidence="1">TrsE</fullName>
    </submittedName>
</protein>
<gene>
    <name evidence="1" type="ORF">pBMB0558_00370</name>
</gene>
<keyword evidence="1" id="KW-0614">Plasmid</keyword>
<name>E7CGK1_BACTU</name>
<accession>E7CGK1</accession>
<organism evidence="1">
    <name type="scientific">Bacillus thuringiensis serovar chinensis CT-43</name>
    <dbReference type="NCBI Taxonomy" id="541229"/>
    <lineage>
        <taxon>Bacteria</taxon>
        <taxon>Bacillati</taxon>
        <taxon>Bacillota</taxon>
        <taxon>Bacilli</taxon>
        <taxon>Bacillales</taxon>
        <taxon>Bacillaceae</taxon>
        <taxon>Bacillus</taxon>
        <taxon>Bacillus cereus group</taxon>
    </lineage>
</organism>
<dbReference type="AlphaFoldDB" id="E7CGK1"/>